<dbReference type="SUPFAM" id="SSF53756">
    <property type="entry name" value="UDP-Glycosyltransferase/glycogen phosphorylase"/>
    <property type="match status" value="1"/>
</dbReference>
<evidence type="ECO:0000256" key="1">
    <source>
        <dbReference type="ARBA" id="ARBA00012687"/>
    </source>
</evidence>
<protein>
    <recommendedName>
        <fullName evidence="1">lipid-A-disaccharide synthase</fullName>
        <ecNumber evidence="1">2.4.1.182</ecNumber>
    </recommendedName>
</protein>
<keyword evidence="9" id="KW-1185">Reference proteome</keyword>
<name>A0ABD1XUT7_9MARC</name>
<dbReference type="EMBL" id="JBHFFA010000007">
    <property type="protein sequence ID" value="KAL2611671.1"/>
    <property type="molecule type" value="Genomic_DNA"/>
</dbReference>
<keyword evidence="5" id="KW-0808">Transferase</keyword>
<dbReference type="InterPro" id="IPR003835">
    <property type="entry name" value="Glyco_trans_19"/>
</dbReference>
<evidence type="ECO:0000256" key="7">
    <source>
        <dbReference type="ARBA" id="ARBA00048975"/>
    </source>
</evidence>
<evidence type="ECO:0000313" key="8">
    <source>
        <dbReference type="EMBL" id="KAL2611671.1"/>
    </source>
</evidence>
<evidence type="ECO:0000256" key="5">
    <source>
        <dbReference type="ARBA" id="ARBA00022679"/>
    </source>
</evidence>
<evidence type="ECO:0000256" key="2">
    <source>
        <dbReference type="ARBA" id="ARBA00022516"/>
    </source>
</evidence>
<keyword evidence="4" id="KW-0328">Glycosyltransferase</keyword>
<dbReference type="NCBIfam" id="TIGR00215">
    <property type="entry name" value="lpxB"/>
    <property type="match status" value="1"/>
</dbReference>
<organism evidence="8 9">
    <name type="scientific">Riccia fluitans</name>
    <dbReference type="NCBI Taxonomy" id="41844"/>
    <lineage>
        <taxon>Eukaryota</taxon>
        <taxon>Viridiplantae</taxon>
        <taxon>Streptophyta</taxon>
        <taxon>Embryophyta</taxon>
        <taxon>Marchantiophyta</taxon>
        <taxon>Marchantiopsida</taxon>
        <taxon>Marchantiidae</taxon>
        <taxon>Marchantiales</taxon>
        <taxon>Ricciaceae</taxon>
        <taxon>Riccia</taxon>
    </lineage>
</organism>
<evidence type="ECO:0000256" key="6">
    <source>
        <dbReference type="ARBA" id="ARBA00023098"/>
    </source>
</evidence>
<dbReference type="Proteomes" id="UP001605036">
    <property type="component" value="Unassembled WGS sequence"/>
</dbReference>
<dbReference type="GO" id="GO:0008915">
    <property type="term" value="F:lipid-A-disaccharide synthase activity"/>
    <property type="evidence" value="ECO:0007669"/>
    <property type="project" value="UniProtKB-EC"/>
</dbReference>
<gene>
    <name evidence="8" type="ORF">R1flu_023363</name>
</gene>
<dbReference type="PANTHER" id="PTHR30372">
    <property type="entry name" value="LIPID-A-DISACCHARIDE SYNTHASE"/>
    <property type="match status" value="1"/>
</dbReference>
<accession>A0ABD1XUT7</accession>
<keyword evidence="6" id="KW-0443">Lipid metabolism</keyword>
<dbReference type="Pfam" id="PF02684">
    <property type="entry name" value="LpxB"/>
    <property type="match status" value="1"/>
</dbReference>
<reference evidence="8 9" key="1">
    <citation type="submission" date="2024-09" db="EMBL/GenBank/DDBJ databases">
        <title>Chromosome-scale assembly of Riccia fluitans.</title>
        <authorList>
            <person name="Paukszto L."/>
            <person name="Sawicki J."/>
            <person name="Karawczyk K."/>
            <person name="Piernik-Szablinska J."/>
            <person name="Szczecinska M."/>
            <person name="Mazdziarz M."/>
        </authorList>
    </citation>
    <scope>NUCLEOTIDE SEQUENCE [LARGE SCALE GENOMIC DNA]</scope>
    <source>
        <strain evidence="8">Rf_01</strain>
        <tissue evidence="8">Aerial parts of the thallus</tissue>
    </source>
</reference>
<dbReference type="GO" id="GO:0016020">
    <property type="term" value="C:membrane"/>
    <property type="evidence" value="ECO:0007669"/>
    <property type="project" value="GOC"/>
</dbReference>
<evidence type="ECO:0000313" key="9">
    <source>
        <dbReference type="Proteomes" id="UP001605036"/>
    </source>
</evidence>
<keyword evidence="2" id="KW-0444">Lipid biosynthesis</keyword>
<sequence length="507" mass="55774">MVLSICQFEVRFLGGNGRDFRLSNNCKFLHSPLRIGHGEWRGLRRLTSSARKNVSVTERRWEMKPGIPAEKFASQFQTVVRTTCLSAQDDLKKKGGQGKTDPEVLGKELGAKTETPIRIFVSTGDVMGDIHGANLVKELLRQAEASGRKIEISALGGQRIKAAGATLIGDNTRLSSIGLMEALPLIAPSLSLQHRVRRFLEKTPPDIVVLLDYPGVNIPFSQYVKQKLGCKVVYYIPPNEWLWNTSRTAQIVSMSDFILAVYPGEADYYAGAGGNVILVGHPLTDFVKDISRYEARQKLGVKASDLVIALLPASRSQELKFVWPIIASAAGKLLRRLAEIRGGLQSVHFIVPAVLKDQRAAIEHGCADNGISDRTIIYDGDQHVALAAADVAIAKSGSNNLETAIYKVPQVVVYKIDDLTAWIARKVFNFSVKYISLVNLILNAELVPEFIQEEAIVDDIVKATLNLLPETESQERNKVLQGYEQLIQLLGKSGAVSRAAEEILARL</sequence>
<dbReference type="PANTHER" id="PTHR30372:SF4">
    <property type="entry name" value="LIPID-A-DISACCHARIDE SYNTHASE, MITOCHONDRIAL-RELATED"/>
    <property type="match status" value="1"/>
</dbReference>
<comment type="catalytic activity">
    <reaction evidence="7">
        <text>a lipid X + a UDP-2-N,3-O-bis[(3R)-3-hydroxyacyl]-alpha-D-glucosamine = a lipid A disaccharide + UDP + H(+)</text>
        <dbReference type="Rhea" id="RHEA:67828"/>
        <dbReference type="ChEBI" id="CHEBI:15378"/>
        <dbReference type="ChEBI" id="CHEBI:58223"/>
        <dbReference type="ChEBI" id="CHEBI:137748"/>
        <dbReference type="ChEBI" id="CHEBI:176338"/>
        <dbReference type="ChEBI" id="CHEBI:176343"/>
        <dbReference type="EC" id="2.4.1.182"/>
    </reaction>
</comment>
<evidence type="ECO:0000256" key="3">
    <source>
        <dbReference type="ARBA" id="ARBA00022556"/>
    </source>
</evidence>
<keyword evidence="3" id="KW-0441">Lipid A biosynthesis</keyword>
<evidence type="ECO:0000256" key="4">
    <source>
        <dbReference type="ARBA" id="ARBA00022676"/>
    </source>
</evidence>
<dbReference type="GO" id="GO:0009245">
    <property type="term" value="P:lipid A biosynthetic process"/>
    <property type="evidence" value="ECO:0007669"/>
    <property type="project" value="UniProtKB-KW"/>
</dbReference>
<proteinExistence type="predicted"/>
<dbReference type="AlphaFoldDB" id="A0ABD1XUT7"/>
<comment type="caution">
    <text evidence="8">The sequence shown here is derived from an EMBL/GenBank/DDBJ whole genome shotgun (WGS) entry which is preliminary data.</text>
</comment>
<dbReference type="EC" id="2.4.1.182" evidence="1"/>